<keyword evidence="1" id="KW-0732">Signal</keyword>
<organism evidence="2 3">
    <name type="scientific">Trifolium pratense</name>
    <name type="common">Red clover</name>
    <dbReference type="NCBI Taxonomy" id="57577"/>
    <lineage>
        <taxon>Eukaryota</taxon>
        <taxon>Viridiplantae</taxon>
        <taxon>Streptophyta</taxon>
        <taxon>Embryophyta</taxon>
        <taxon>Tracheophyta</taxon>
        <taxon>Spermatophyta</taxon>
        <taxon>Magnoliopsida</taxon>
        <taxon>eudicotyledons</taxon>
        <taxon>Gunneridae</taxon>
        <taxon>Pentapetalae</taxon>
        <taxon>rosids</taxon>
        <taxon>fabids</taxon>
        <taxon>Fabales</taxon>
        <taxon>Fabaceae</taxon>
        <taxon>Papilionoideae</taxon>
        <taxon>50 kb inversion clade</taxon>
        <taxon>NPAAA clade</taxon>
        <taxon>Hologalegina</taxon>
        <taxon>IRL clade</taxon>
        <taxon>Trifolieae</taxon>
        <taxon>Trifolium</taxon>
    </lineage>
</organism>
<gene>
    <name evidence="2" type="ORF">L195_g040646</name>
</gene>
<dbReference type="Proteomes" id="UP000236291">
    <property type="component" value="Unassembled WGS sequence"/>
</dbReference>
<accession>A0A2K3M1D4</accession>
<feature type="signal peptide" evidence="1">
    <location>
        <begin position="1"/>
        <end position="23"/>
    </location>
</feature>
<dbReference type="AlphaFoldDB" id="A0A2K3M1D4"/>
<keyword evidence="2" id="KW-0675">Receptor</keyword>
<dbReference type="EMBL" id="ASHM01046695">
    <property type="protein sequence ID" value="PNX84584.1"/>
    <property type="molecule type" value="Genomic_DNA"/>
</dbReference>
<sequence>MGRSMIHLITLSLFLLAATHVRSDASDHRYSDGDAVPLYANKVGPFHNPSETYRYLDLPFCKTGNYLS</sequence>
<evidence type="ECO:0000256" key="1">
    <source>
        <dbReference type="SAM" id="SignalP"/>
    </source>
</evidence>
<feature type="chain" id="PRO_5036486708" evidence="1">
    <location>
        <begin position="24"/>
        <end position="68"/>
    </location>
</feature>
<evidence type="ECO:0000313" key="3">
    <source>
        <dbReference type="Proteomes" id="UP000236291"/>
    </source>
</evidence>
<proteinExistence type="predicted"/>
<reference evidence="2 3" key="2">
    <citation type="journal article" date="2017" name="Front. Plant Sci.">
        <title>Gene Classification and Mining of Molecular Markers Useful in Red Clover (Trifolium pratense) Breeding.</title>
        <authorList>
            <person name="Istvanek J."/>
            <person name="Dluhosova J."/>
            <person name="Dluhos P."/>
            <person name="Patkova L."/>
            <person name="Nedelnik J."/>
            <person name="Repkova J."/>
        </authorList>
    </citation>
    <scope>NUCLEOTIDE SEQUENCE [LARGE SCALE GENOMIC DNA]</scope>
    <source>
        <strain evidence="3">cv. Tatra</strain>
        <tissue evidence="2">Young leaves</tissue>
    </source>
</reference>
<name>A0A2K3M1D4_TRIPR</name>
<reference evidence="2 3" key="1">
    <citation type="journal article" date="2014" name="Am. J. Bot.">
        <title>Genome assembly and annotation for red clover (Trifolium pratense; Fabaceae).</title>
        <authorList>
            <person name="Istvanek J."/>
            <person name="Jaros M."/>
            <person name="Krenek A."/>
            <person name="Repkova J."/>
        </authorList>
    </citation>
    <scope>NUCLEOTIDE SEQUENCE [LARGE SCALE GENOMIC DNA]</scope>
    <source>
        <strain evidence="3">cv. Tatra</strain>
        <tissue evidence="2">Young leaves</tissue>
    </source>
</reference>
<comment type="caution">
    <text evidence="2">The sequence shown here is derived from an EMBL/GenBank/DDBJ whole genome shotgun (WGS) entry which is preliminary data.</text>
</comment>
<protein>
    <submittedName>
        <fullName evidence="2">Phagocytic receptor 1b-like protein</fullName>
    </submittedName>
</protein>
<dbReference type="STRING" id="57577.A0A2K3M1D4"/>
<evidence type="ECO:0000313" key="2">
    <source>
        <dbReference type="EMBL" id="PNX84584.1"/>
    </source>
</evidence>